<proteinExistence type="predicted"/>
<evidence type="ECO:0000313" key="2">
    <source>
        <dbReference type="Proteomes" id="UP000324222"/>
    </source>
</evidence>
<accession>A0A5B7KE88</accession>
<dbReference type="Proteomes" id="UP000324222">
    <property type="component" value="Unassembled WGS sequence"/>
</dbReference>
<reference evidence="1 2" key="1">
    <citation type="submission" date="2019-05" db="EMBL/GenBank/DDBJ databases">
        <title>Another draft genome of Portunus trituberculatus and its Hox gene families provides insights of decapod evolution.</title>
        <authorList>
            <person name="Jeong J.-H."/>
            <person name="Song I."/>
            <person name="Kim S."/>
            <person name="Choi T."/>
            <person name="Kim D."/>
            <person name="Ryu S."/>
            <person name="Kim W."/>
        </authorList>
    </citation>
    <scope>NUCLEOTIDE SEQUENCE [LARGE SCALE GENOMIC DNA]</scope>
    <source>
        <tissue evidence="1">Muscle</tissue>
    </source>
</reference>
<evidence type="ECO:0000313" key="1">
    <source>
        <dbReference type="EMBL" id="MPD05176.1"/>
    </source>
</evidence>
<organism evidence="1 2">
    <name type="scientific">Portunus trituberculatus</name>
    <name type="common">Swimming crab</name>
    <name type="synonym">Neptunus trituberculatus</name>
    <dbReference type="NCBI Taxonomy" id="210409"/>
    <lineage>
        <taxon>Eukaryota</taxon>
        <taxon>Metazoa</taxon>
        <taxon>Ecdysozoa</taxon>
        <taxon>Arthropoda</taxon>
        <taxon>Crustacea</taxon>
        <taxon>Multicrustacea</taxon>
        <taxon>Malacostraca</taxon>
        <taxon>Eumalacostraca</taxon>
        <taxon>Eucarida</taxon>
        <taxon>Decapoda</taxon>
        <taxon>Pleocyemata</taxon>
        <taxon>Brachyura</taxon>
        <taxon>Eubrachyura</taxon>
        <taxon>Portunoidea</taxon>
        <taxon>Portunidae</taxon>
        <taxon>Portuninae</taxon>
        <taxon>Portunus</taxon>
    </lineage>
</organism>
<keyword evidence="2" id="KW-1185">Reference proteome</keyword>
<dbReference type="AlphaFoldDB" id="A0A5B7KE88"/>
<name>A0A5B7KE88_PORTR</name>
<comment type="caution">
    <text evidence="1">The sequence shown here is derived from an EMBL/GenBank/DDBJ whole genome shotgun (WGS) entry which is preliminary data.</text>
</comment>
<gene>
    <name evidence="1" type="ORF">E2C01_100907</name>
</gene>
<sequence length="291" mass="32310">MSFVTTVAKHVNLGALVAWADSVEKAIRSPNNISPSSAAVTTPAPVLATGPSRVVDEITSRNSSVAETAVRNIYNLVSRSYCRTVTQLTSAQDILKFKKAADTCFEALMTDARERAIVNFLFSVNFKVVEGNSEREFVKQRLASMAGNREPLVIARRTAEEMLFGTCFMFKVMPREFVACILNFPTMSLSSHHGLSGTCLAPLLNNYGPSFDNSWSLFNQVLQQRSEAVKPLSGKLNRVDTRDASSNLTGPVYVLVLDLARTLTHQRTCSKNFLDKLREQYLLWNKFVEGK</sequence>
<dbReference type="EMBL" id="VSRR010144768">
    <property type="protein sequence ID" value="MPD05176.1"/>
    <property type="molecule type" value="Genomic_DNA"/>
</dbReference>
<protein>
    <submittedName>
        <fullName evidence="1">Uncharacterized protein</fullName>
    </submittedName>
</protein>